<dbReference type="Proteomes" id="UP000547209">
    <property type="component" value="Unassembled WGS sequence"/>
</dbReference>
<comment type="caution">
    <text evidence="2">The sequence shown here is derived from an EMBL/GenBank/DDBJ whole genome shotgun (WGS) entry which is preliminary data.</text>
</comment>
<dbReference type="RefSeq" id="WP_185144136.1">
    <property type="nucleotide sequence ID" value="NZ_JACJVP010000029.1"/>
</dbReference>
<protein>
    <submittedName>
        <fullName evidence="2">Uncharacterized protein</fullName>
    </submittedName>
</protein>
<evidence type="ECO:0000313" key="2">
    <source>
        <dbReference type="EMBL" id="MBB6672630.1"/>
    </source>
</evidence>
<proteinExistence type="predicted"/>
<keyword evidence="3" id="KW-1185">Reference proteome</keyword>
<accession>A0A7X0RUH1</accession>
<sequence length="66" mass="7662">MINVTTTFCRHCETARFDSNMDGKCRFCNTPLVSKNIELPEMSSSEREEAEKYLESRRTGNMQTVH</sequence>
<feature type="compositionally biased region" description="Basic and acidic residues" evidence="1">
    <location>
        <begin position="44"/>
        <end position="58"/>
    </location>
</feature>
<gene>
    <name evidence="2" type="ORF">H7C19_18270</name>
</gene>
<dbReference type="AlphaFoldDB" id="A0A7X0RUH1"/>
<reference evidence="2 3" key="1">
    <citation type="submission" date="2020-08" db="EMBL/GenBank/DDBJ databases">
        <title>Cohnella phylogeny.</title>
        <authorList>
            <person name="Dunlap C."/>
        </authorList>
    </citation>
    <scope>NUCLEOTIDE SEQUENCE [LARGE SCALE GENOMIC DNA]</scope>
    <source>
        <strain evidence="2 3">DSM 28246</strain>
    </source>
</reference>
<evidence type="ECO:0000313" key="3">
    <source>
        <dbReference type="Proteomes" id="UP000547209"/>
    </source>
</evidence>
<evidence type="ECO:0000256" key="1">
    <source>
        <dbReference type="SAM" id="MobiDB-lite"/>
    </source>
</evidence>
<feature type="region of interest" description="Disordered" evidence="1">
    <location>
        <begin position="39"/>
        <end position="66"/>
    </location>
</feature>
<organism evidence="2 3">
    <name type="scientific">Cohnella nanjingensis</name>
    <dbReference type="NCBI Taxonomy" id="1387779"/>
    <lineage>
        <taxon>Bacteria</taxon>
        <taxon>Bacillati</taxon>
        <taxon>Bacillota</taxon>
        <taxon>Bacilli</taxon>
        <taxon>Bacillales</taxon>
        <taxon>Paenibacillaceae</taxon>
        <taxon>Cohnella</taxon>
    </lineage>
</organism>
<name>A0A7X0RUH1_9BACL</name>
<dbReference type="EMBL" id="JACJVP010000029">
    <property type="protein sequence ID" value="MBB6672630.1"/>
    <property type="molecule type" value="Genomic_DNA"/>
</dbReference>